<protein>
    <submittedName>
        <fullName evidence="4">SAM-dependent methyltransferase</fullName>
    </submittedName>
</protein>
<dbReference type="EMBL" id="CP069370">
    <property type="protein sequence ID" value="QYZ70710.1"/>
    <property type="molecule type" value="Genomic_DNA"/>
</dbReference>
<gene>
    <name evidence="4" type="ORF">JO391_04125</name>
</gene>
<accession>A0A8G0ZXT4</accession>
<sequence>MDGNDTEIRPGEATVALPEGADAALWFIGRIRTPWTDRSDCPKRGDTEAGPECRIELDPRWQAALAGLEPGARLQVLYWMHRARRDLVVQTPGRRTEGTGTFSIRSPNRPNPIASSLVRLLRIEGTVLVVRGLDCLDGTPLVDLKPDACRHDGGGAIADGRD</sequence>
<dbReference type="InterPro" id="IPR036414">
    <property type="entry name" value="YaeB_N_sf"/>
</dbReference>
<dbReference type="Proteomes" id="UP000826300">
    <property type="component" value="Chromosome"/>
</dbReference>
<dbReference type="PANTHER" id="PTHR12818:SF0">
    <property type="entry name" value="TRNA (ADENINE(37)-N6)-METHYLTRANSFERASE"/>
    <property type="match status" value="1"/>
</dbReference>
<dbReference type="Pfam" id="PF01980">
    <property type="entry name" value="TrmO_N"/>
    <property type="match status" value="1"/>
</dbReference>
<dbReference type="AlphaFoldDB" id="A0A8G0ZXT4"/>
<dbReference type="InterPro" id="IPR036413">
    <property type="entry name" value="YaeB-like_sf"/>
</dbReference>
<dbReference type="InterPro" id="IPR023370">
    <property type="entry name" value="TrmO-like_N"/>
</dbReference>
<evidence type="ECO:0000313" key="5">
    <source>
        <dbReference type="Proteomes" id="UP000826300"/>
    </source>
</evidence>
<dbReference type="PANTHER" id="PTHR12818">
    <property type="entry name" value="TRNA (ADENINE(37)-N6)-METHYLTRANSFERASE"/>
    <property type="match status" value="1"/>
</dbReference>
<evidence type="ECO:0000259" key="3">
    <source>
        <dbReference type="PROSITE" id="PS51668"/>
    </source>
</evidence>
<dbReference type="KEGG" id="nsm:JO391_04125"/>
<proteinExistence type="inferred from homology"/>
<dbReference type="PROSITE" id="PS51668">
    <property type="entry name" value="TSAA_2"/>
    <property type="match status" value="1"/>
</dbReference>
<name>A0A8G0ZXT4_9RHOB</name>
<dbReference type="CDD" id="cd09281">
    <property type="entry name" value="UPF0066"/>
    <property type="match status" value="1"/>
</dbReference>
<keyword evidence="5" id="KW-1185">Reference proteome</keyword>
<evidence type="ECO:0000256" key="2">
    <source>
        <dbReference type="ARBA" id="ARBA00033753"/>
    </source>
</evidence>
<keyword evidence="4" id="KW-0808">Transferase</keyword>
<evidence type="ECO:0000313" key="4">
    <source>
        <dbReference type="EMBL" id="QYZ70710.1"/>
    </source>
</evidence>
<reference evidence="4" key="1">
    <citation type="submission" date="2021-02" db="EMBL/GenBank/DDBJ databases">
        <title>Rhodobacter shimadae sp. nov., an aerobic anoxygenic phototrophic bacterium isolated from a hot spring.</title>
        <authorList>
            <person name="Muramatsu S."/>
            <person name="Haruta S."/>
            <person name="Hirose S."/>
            <person name="Hanada S."/>
        </authorList>
    </citation>
    <scope>NUCLEOTIDE SEQUENCE</scope>
    <source>
        <strain evidence="4">N10</strain>
    </source>
</reference>
<feature type="domain" description="TsaA-like" evidence="3">
    <location>
        <begin position="25"/>
        <end position="156"/>
    </location>
</feature>
<dbReference type="Gene3D" id="2.40.30.70">
    <property type="entry name" value="YaeB-like"/>
    <property type="match status" value="1"/>
</dbReference>
<dbReference type="GO" id="GO:0008168">
    <property type="term" value="F:methyltransferase activity"/>
    <property type="evidence" value="ECO:0007669"/>
    <property type="project" value="UniProtKB-KW"/>
</dbReference>
<dbReference type="GO" id="GO:0032259">
    <property type="term" value="P:methylation"/>
    <property type="evidence" value="ECO:0007669"/>
    <property type="project" value="UniProtKB-KW"/>
</dbReference>
<dbReference type="RefSeq" id="WP_220662927.1">
    <property type="nucleotide sequence ID" value="NZ_CP069370.1"/>
</dbReference>
<dbReference type="SUPFAM" id="SSF118196">
    <property type="entry name" value="YaeB-like"/>
    <property type="match status" value="1"/>
</dbReference>
<keyword evidence="4" id="KW-0489">Methyltransferase</keyword>
<keyword evidence="1" id="KW-0949">S-adenosyl-L-methionine</keyword>
<organism evidence="4 5">
    <name type="scientific">Neotabrizicola shimadae</name>
    <dbReference type="NCBI Taxonomy" id="2807096"/>
    <lineage>
        <taxon>Bacteria</taxon>
        <taxon>Pseudomonadati</taxon>
        <taxon>Pseudomonadota</taxon>
        <taxon>Alphaproteobacteria</taxon>
        <taxon>Rhodobacterales</taxon>
        <taxon>Paracoccaceae</taxon>
        <taxon>Neotabrizicola</taxon>
    </lineage>
</organism>
<evidence type="ECO:0000256" key="1">
    <source>
        <dbReference type="ARBA" id="ARBA00022691"/>
    </source>
</evidence>
<dbReference type="InterPro" id="IPR040372">
    <property type="entry name" value="YaeB-like"/>
</dbReference>
<comment type="similarity">
    <text evidence="2">Belongs to the tRNA methyltransferase O family.</text>
</comment>